<gene>
    <name evidence="2" type="ORF">OBBRIDRAFT_710239</name>
</gene>
<evidence type="ECO:0000313" key="3">
    <source>
        <dbReference type="Proteomes" id="UP000250043"/>
    </source>
</evidence>
<accession>A0A8E2AXW2</accession>
<feature type="domain" description="Integrase zinc-binding" evidence="1">
    <location>
        <begin position="3"/>
        <end position="53"/>
    </location>
</feature>
<feature type="non-terminal residue" evidence="2">
    <location>
        <position position="1"/>
    </location>
</feature>
<dbReference type="Pfam" id="PF17921">
    <property type="entry name" value="Integrase_H2C2"/>
    <property type="match status" value="1"/>
</dbReference>
<evidence type="ECO:0000313" key="2">
    <source>
        <dbReference type="EMBL" id="OCH90275.1"/>
    </source>
</evidence>
<reference evidence="2 3" key="1">
    <citation type="submission" date="2016-07" db="EMBL/GenBank/DDBJ databases">
        <title>Draft genome of the white-rot fungus Obba rivulosa 3A-2.</title>
        <authorList>
            <consortium name="DOE Joint Genome Institute"/>
            <person name="Miettinen O."/>
            <person name="Riley R."/>
            <person name="Acob R."/>
            <person name="Barry K."/>
            <person name="Cullen D."/>
            <person name="De Vries R."/>
            <person name="Hainaut M."/>
            <person name="Hatakka A."/>
            <person name="Henrissat B."/>
            <person name="Hilden K."/>
            <person name="Kuo R."/>
            <person name="Labutti K."/>
            <person name="Lipzen A."/>
            <person name="Makela M.R."/>
            <person name="Sandor L."/>
            <person name="Spatafora J.W."/>
            <person name="Grigoriev I.V."/>
            <person name="Hibbett D.S."/>
        </authorList>
    </citation>
    <scope>NUCLEOTIDE SEQUENCE [LARGE SCALE GENOMIC DNA]</scope>
    <source>
        <strain evidence="2 3">3A-2</strain>
    </source>
</reference>
<protein>
    <recommendedName>
        <fullName evidence="1">Integrase zinc-binding domain-containing protein</fullName>
    </recommendedName>
</protein>
<dbReference type="EMBL" id="KV722407">
    <property type="protein sequence ID" value="OCH90275.1"/>
    <property type="molecule type" value="Genomic_DNA"/>
</dbReference>
<dbReference type="AlphaFoldDB" id="A0A8E2AXW2"/>
<dbReference type="Proteomes" id="UP000250043">
    <property type="component" value="Unassembled WGS sequence"/>
</dbReference>
<feature type="non-terminal residue" evidence="2">
    <location>
        <position position="84"/>
    </location>
</feature>
<dbReference type="InterPro" id="IPR041588">
    <property type="entry name" value="Integrase_H2C2"/>
</dbReference>
<evidence type="ECO:0000259" key="1">
    <source>
        <dbReference type="Pfam" id="PF17921"/>
    </source>
</evidence>
<name>A0A8E2AXW2_9APHY</name>
<keyword evidence="3" id="KW-1185">Reference proteome</keyword>
<organism evidence="2 3">
    <name type="scientific">Obba rivulosa</name>
    <dbReference type="NCBI Taxonomy" id="1052685"/>
    <lineage>
        <taxon>Eukaryota</taxon>
        <taxon>Fungi</taxon>
        <taxon>Dikarya</taxon>
        <taxon>Basidiomycota</taxon>
        <taxon>Agaricomycotina</taxon>
        <taxon>Agaricomycetes</taxon>
        <taxon>Polyporales</taxon>
        <taxon>Gelatoporiaceae</taxon>
        <taxon>Obba</taxon>
    </lineage>
</organism>
<proteinExistence type="predicted"/>
<sequence length="84" mass="10096">AQKYILSHIYNSLEHFEFYKLYYAIYHKFYWPCMCTKLKEAYIFKCNACQRNKIFIIRPVGPLHLLSMPDKYRNSVAIDLIGPL</sequence>
<dbReference type="Gene3D" id="1.10.340.70">
    <property type="match status" value="1"/>
</dbReference>